<feature type="region of interest" description="Disordered" evidence="5">
    <location>
        <begin position="145"/>
        <end position="174"/>
    </location>
</feature>
<evidence type="ECO:0000256" key="4">
    <source>
        <dbReference type="ARBA" id="ARBA00022807"/>
    </source>
</evidence>
<feature type="compositionally biased region" description="Basic and acidic residues" evidence="5">
    <location>
        <begin position="9"/>
        <end position="19"/>
    </location>
</feature>
<dbReference type="InterPro" id="IPR038765">
    <property type="entry name" value="Papain-like_cys_pep_sf"/>
</dbReference>
<evidence type="ECO:0000256" key="3">
    <source>
        <dbReference type="ARBA" id="ARBA00022801"/>
    </source>
</evidence>
<dbReference type="Gene3D" id="3.40.395.10">
    <property type="entry name" value="Adenoviral Proteinase, Chain A"/>
    <property type="match status" value="1"/>
</dbReference>
<feature type="region of interest" description="Disordered" evidence="5">
    <location>
        <begin position="9"/>
        <end position="54"/>
    </location>
</feature>
<evidence type="ECO:0000259" key="6">
    <source>
        <dbReference type="PROSITE" id="PS50600"/>
    </source>
</evidence>
<dbReference type="GO" id="GO:0006508">
    <property type="term" value="P:proteolysis"/>
    <property type="evidence" value="ECO:0007669"/>
    <property type="project" value="UniProtKB-KW"/>
</dbReference>
<feature type="compositionally biased region" description="Acidic residues" evidence="5">
    <location>
        <begin position="220"/>
        <end position="241"/>
    </location>
</feature>
<accession>A0ABQ8Y2B1</accession>
<dbReference type="PANTHER" id="PTHR12606">
    <property type="entry name" value="SENTRIN/SUMO-SPECIFIC PROTEASE"/>
    <property type="match status" value="1"/>
</dbReference>
<dbReference type="GO" id="GO:0008233">
    <property type="term" value="F:peptidase activity"/>
    <property type="evidence" value="ECO:0007669"/>
    <property type="project" value="UniProtKB-KW"/>
</dbReference>
<evidence type="ECO:0000256" key="2">
    <source>
        <dbReference type="ARBA" id="ARBA00022670"/>
    </source>
</evidence>
<feature type="compositionally biased region" description="Basic and acidic residues" evidence="5">
    <location>
        <begin position="27"/>
        <end position="46"/>
    </location>
</feature>
<feature type="compositionally biased region" description="Basic and acidic residues" evidence="5">
    <location>
        <begin position="146"/>
        <end position="165"/>
    </location>
</feature>
<keyword evidence="2 7" id="KW-0645">Protease</keyword>
<evidence type="ECO:0000256" key="1">
    <source>
        <dbReference type="ARBA" id="ARBA00005234"/>
    </source>
</evidence>
<dbReference type="EMBL" id="JAOAOG010000231">
    <property type="protein sequence ID" value="KAJ6238986.1"/>
    <property type="molecule type" value="Genomic_DNA"/>
</dbReference>
<evidence type="ECO:0000256" key="5">
    <source>
        <dbReference type="SAM" id="MobiDB-lite"/>
    </source>
</evidence>
<name>A0ABQ8Y2B1_9EUKA</name>
<dbReference type="Pfam" id="PF02902">
    <property type="entry name" value="Peptidase_C48"/>
    <property type="match status" value="1"/>
</dbReference>
<evidence type="ECO:0000313" key="7">
    <source>
        <dbReference type="EMBL" id="KAJ6238986.1"/>
    </source>
</evidence>
<reference evidence="7" key="1">
    <citation type="submission" date="2022-08" db="EMBL/GenBank/DDBJ databases">
        <title>Novel sulfate-reducing endosymbionts in the free-living metamonad Anaeramoeba.</title>
        <authorList>
            <person name="Jerlstrom-Hultqvist J."/>
            <person name="Cepicka I."/>
            <person name="Gallot-Lavallee L."/>
            <person name="Salas-Leiva D."/>
            <person name="Curtis B.A."/>
            <person name="Zahonova K."/>
            <person name="Pipaliya S."/>
            <person name="Dacks J."/>
            <person name="Roger A.J."/>
        </authorList>
    </citation>
    <scope>NUCLEOTIDE SEQUENCE</scope>
    <source>
        <strain evidence="7">Schooner1</strain>
    </source>
</reference>
<sequence>MLQYFALKQIEDKKEEKQTSRSSNKNTTHEQEHEQEIDLNLIDKQRTKIQNNNKKRINGKITNKKESQRVLYNNSLENKNNKFQTNPETLELSKTIDDKLSSIINSISNLNISNLESNSRNSLNSITESVVIKPDLQLSSKLLVSQKEKEQEQEQEQEKEREKENNSFVKQNGVHSQDYFSNSLSSFKIPKAPNLSLKLNDDIFKRINPLQITKSKTESDLSESYESEESEESDILPENESTENSLTETEELFQQRTDEPIQDINMIEISSSSSGEIPNEITIKGNRKKVYQRGSEIIDLDFAEFEDLHTSKRETTKTERELSVEDFIPKFDVTSYFQKKNANGDYFLTKENLQTVDYALQGSLNKKSQEIVLFKNFSINIKLSHFKCLRYGGWLEDVVINFYLNLINERSQRIKSYPKIYCFNSFFYESYSKNGYQRVRRYTRKVDLFEYDLILIPFHLGSHWTLGVIDSKRKIFRYLDSMSGNNSLNYTYLNVMKSYYSQEHLDKKKSNIDQELNQSWSFYKEYVPQQNNSNDCGVFTLLFADSVSAENDFWFSCKDMKRLRKRIIFEILIQFKF</sequence>
<comment type="similarity">
    <text evidence="1">Belongs to the peptidase C48 family.</text>
</comment>
<dbReference type="Proteomes" id="UP001150062">
    <property type="component" value="Unassembled WGS sequence"/>
</dbReference>
<protein>
    <submittedName>
        <fullName evidence="7">Sentrin/sumo-specific protease</fullName>
    </submittedName>
</protein>
<dbReference type="SUPFAM" id="SSF54001">
    <property type="entry name" value="Cysteine proteinases"/>
    <property type="match status" value="1"/>
</dbReference>
<feature type="region of interest" description="Disordered" evidence="5">
    <location>
        <begin position="215"/>
        <end position="261"/>
    </location>
</feature>
<dbReference type="InterPro" id="IPR003653">
    <property type="entry name" value="Peptidase_C48_C"/>
</dbReference>
<dbReference type="PROSITE" id="PS50600">
    <property type="entry name" value="ULP_PROTEASE"/>
    <property type="match status" value="1"/>
</dbReference>
<dbReference type="PANTHER" id="PTHR12606:SF141">
    <property type="entry name" value="GH15225P-RELATED"/>
    <property type="match status" value="1"/>
</dbReference>
<proteinExistence type="inferred from homology"/>
<keyword evidence="8" id="KW-1185">Reference proteome</keyword>
<organism evidence="7 8">
    <name type="scientific">Anaeramoeba flamelloides</name>
    <dbReference type="NCBI Taxonomy" id="1746091"/>
    <lineage>
        <taxon>Eukaryota</taxon>
        <taxon>Metamonada</taxon>
        <taxon>Anaeramoebidae</taxon>
        <taxon>Anaeramoeba</taxon>
    </lineage>
</organism>
<evidence type="ECO:0000313" key="8">
    <source>
        <dbReference type="Proteomes" id="UP001150062"/>
    </source>
</evidence>
<keyword evidence="3" id="KW-0378">Hydrolase</keyword>
<keyword evidence="4" id="KW-0788">Thiol protease</keyword>
<feature type="domain" description="Ubiquitin-like protease family profile" evidence="6">
    <location>
        <begin position="379"/>
        <end position="547"/>
    </location>
</feature>
<comment type="caution">
    <text evidence="7">The sequence shown here is derived from an EMBL/GenBank/DDBJ whole genome shotgun (WGS) entry which is preliminary data.</text>
</comment>
<gene>
    <name evidence="7" type="ORF">M0813_25569</name>
</gene>